<dbReference type="PANTHER" id="PTHR10218:SF302">
    <property type="entry name" value="GUANINE NUCLEOTIDE-BINDING PROTEIN ALPHA-5 SUBUNIT"/>
    <property type="match status" value="1"/>
</dbReference>
<evidence type="ECO:0000313" key="7">
    <source>
        <dbReference type="EMBL" id="KAJ7044239.1"/>
    </source>
</evidence>
<dbReference type="PROSITE" id="PS51882">
    <property type="entry name" value="G_ALPHA"/>
    <property type="match status" value="1"/>
</dbReference>
<gene>
    <name evidence="7" type="ORF">C8F04DRAFT_1070008</name>
</gene>
<dbReference type="Gene3D" id="1.10.400.10">
    <property type="entry name" value="GI Alpha 1, domain 2-like"/>
    <property type="match status" value="1"/>
</dbReference>
<evidence type="ECO:0000256" key="5">
    <source>
        <dbReference type="PIRSR" id="PIRSR601019-1"/>
    </source>
</evidence>
<sequence>MTPNHTPRWSRVPSENDAATVRSNEIDEELKKGRLTIRPKRFVALFGGPGAGRSTFLRQVKLYSSGYDTPEREELGTVIQTSLISAIRLILEGSASISDDPTMQLPLALSSFLQATDLCSDTTTSSEQDQPLLADTIQELLAVPLIKQVIEASPQFQADSSLQYMMGAIPRIMAPRYTPTDIDILRCKFAPAPPIVEILFKPPPLNEYPMNATLVSVRRDNGLQRKWLNLLDEAEAIIFLVDLSRYDQTEYCSETDEQLNCIRAAMREFESICSVPLMRFQSAIVIFNKFDLFAEKLTRIPFTECFPEYTGANEATAAAEYCIQRFQVLYCVFGVRQRDIRTWCTNSLDADQMRVTLREIIVRLRL</sequence>
<evidence type="ECO:0000313" key="8">
    <source>
        <dbReference type="Proteomes" id="UP001218188"/>
    </source>
</evidence>
<keyword evidence="8" id="KW-1185">Reference proteome</keyword>
<dbReference type="SUPFAM" id="SSF52540">
    <property type="entry name" value="P-loop containing nucleoside triphosphate hydrolases"/>
    <property type="match status" value="1"/>
</dbReference>
<keyword evidence="3 5" id="KW-0342">GTP-binding</keyword>
<dbReference type="InterPro" id="IPR027417">
    <property type="entry name" value="P-loop_NTPase"/>
</dbReference>
<dbReference type="AlphaFoldDB" id="A0AAD6TCX7"/>
<keyword evidence="6" id="KW-0460">Magnesium</keyword>
<dbReference type="Gene3D" id="3.40.50.300">
    <property type="entry name" value="P-loop containing nucleotide triphosphate hydrolases"/>
    <property type="match status" value="1"/>
</dbReference>
<dbReference type="GO" id="GO:0003924">
    <property type="term" value="F:GTPase activity"/>
    <property type="evidence" value="ECO:0007669"/>
    <property type="project" value="InterPro"/>
</dbReference>
<dbReference type="FunFam" id="3.40.50.300:FF:000720">
    <property type="entry name" value="Guanine nucleotide-binding protein G(k) subunit alpha"/>
    <property type="match status" value="1"/>
</dbReference>
<dbReference type="Pfam" id="PF00503">
    <property type="entry name" value="G-alpha"/>
    <property type="match status" value="1"/>
</dbReference>
<dbReference type="GO" id="GO:0031683">
    <property type="term" value="F:G-protein beta/gamma-subunit complex binding"/>
    <property type="evidence" value="ECO:0007669"/>
    <property type="project" value="InterPro"/>
</dbReference>
<keyword evidence="2 5" id="KW-0547">Nucleotide-binding</keyword>
<dbReference type="GO" id="GO:0007188">
    <property type="term" value="P:adenylate cyclase-modulating G protein-coupled receptor signaling pathway"/>
    <property type="evidence" value="ECO:0007669"/>
    <property type="project" value="TreeGrafter"/>
</dbReference>
<dbReference type="SMART" id="SM00275">
    <property type="entry name" value="G_alpha"/>
    <property type="match status" value="1"/>
</dbReference>
<name>A0AAD6TCX7_9AGAR</name>
<proteinExistence type="predicted"/>
<dbReference type="PANTHER" id="PTHR10218">
    <property type="entry name" value="GTP-BINDING PROTEIN ALPHA SUBUNIT"/>
    <property type="match status" value="1"/>
</dbReference>
<accession>A0AAD6TCX7</accession>
<organism evidence="7 8">
    <name type="scientific">Mycena alexandri</name>
    <dbReference type="NCBI Taxonomy" id="1745969"/>
    <lineage>
        <taxon>Eukaryota</taxon>
        <taxon>Fungi</taxon>
        <taxon>Dikarya</taxon>
        <taxon>Basidiomycota</taxon>
        <taxon>Agaricomycotina</taxon>
        <taxon>Agaricomycetes</taxon>
        <taxon>Agaricomycetidae</taxon>
        <taxon>Agaricales</taxon>
        <taxon>Marasmiineae</taxon>
        <taxon>Mycenaceae</taxon>
        <taxon>Mycena</taxon>
    </lineage>
</organism>
<evidence type="ECO:0000256" key="4">
    <source>
        <dbReference type="ARBA" id="ARBA00023224"/>
    </source>
</evidence>
<keyword evidence="4" id="KW-0807">Transducer</keyword>
<protein>
    <submittedName>
        <fullName evidence="7">Guanine nucleotide binding protein, alpha subunit</fullName>
    </submittedName>
</protein>
<reference evidence="7" key="1">
    <citation type="submission" date="2023-03" db="EMBL/GenBank/DDBJ databases">
        <title>Massive genome expansion in bonnet fungi (Mycena s.s.) driven by repeated elements and novel gene families across ecological guilds.</title>
        <authorList>
            <consortium name="Lawrence Berkeley National Laboratory"/>
            <person name="Harder C.B."/>
            <person name="Miyauchi S."/>
            <person name="Viragh M."/>
            <person name="Kuo A."/>
            <person name="Thoen E."/>
            <person name="Andreopoulos B."/>
            <person name="Lu D."/>
            <person name="Skrede I."/>
            <person name="Drula E."/>
            <person name="Henrissat B."/>
            <person name="Morin E."/>
            <person name="Kohler A."/>
            <person name="Barry K."/>
            <person name="LaButti K."/>
            <person name="Morin E."/>
            <person name="Salamov A."/>
            <person name="Lipzen A."/>
            <person name="Mereny Z."/>
            <person name="Hegedus B."/>
            <person name="Baldrian P."/>
            <person name="Stursova M."/>
            <person name="Weitz H."/>
            <person name="Taylor A."/>
            <person name="Grigoriev I.V."/>
            <person name="Nagy L.G."/>
            <person name="Martin F."/>
            <person name="Kauserud H."/>
        </authorList>
    </citation>
    <scope>NUCLEOTIDE SEQUENCE</scope>
    <source>
        <strain evidence="7">CBHHK200</strain>
    </source>
</reference>
<dbReference type="GO" id="GO:0001664">
    <property type="term" value="F:G protein-coupled receptor binding"/>
    <property type="evidence" value="ECO:0007669"/>
    <property type="project" value="TreeGrafter"/>
</dbReference>
<evidence type="ECO:0000256" key="1">
    <source>
        <dbReference type="ARBA" id="ARBA00022723"/>
    </source>
</evidence>
<evidence type="ECO:0000256" key="3">
    <source>
        <dbReference type="ARBA" id="ARBA00023134"/>
    </source>
</evidence>
<dbReference type="PRINTS" id="PR00318">
    <property type="entry name" value="GPROTEINA"/>
</dbReference>
<evidence type="ECO:0000256" key="6">
    <source>
        <dbReference type="PIRSR" id="PIRSR601019-2"/>
    </source>
</evidence>
<keyword evidence="1 6" id="KW-0479">Metal-binding</keyword>
<dbReference type="InterPro" id="IPR011025">
    <property type="entry name" value="GproteinA_insert"/>
</dbReference>
<evidence type="ECO:0000256" key="2">
    <source>
        <dbReference type="ARBA" id="ARBA00022741"/>
    </source>
</evidence>
<dbReference type="EMBL" id="JARJCM010000007">
    <property type="protein sequence ID" value="KAJ7044239.1"/>
    <property type="molecule type" value="Genomic_DNA"/>
</dbReference>
<dbReference type="GO" id="GO:0005737">
    <property type="term" value="C:cytoplasm"/>
    <property type="evidence" value="ECO:0007669"/>
    <property type="project" value="TreeGrafter"/>
</dbReference>
<feature type="binding site" evidence="6">
    <location>
        <position position="54"/>
    </location>
    <ligand>
        <name>Mg(2+)</name>
        <dbReference type="ChEBI" id="CHEBI:18420"/>
    </ligand>
</feature>
<dbReference type="InterPro" id="IPR001019">
    <property type="entry name" value="Gprotein_alpha_su"/>
</dbReference>
<feature type="binding site" evidence="5">
    <location>
        <begin position="288"/>
        <end position="291"/>
    </location>
    <ligand>
        <name>GTP</name>
        <dbReference type="ChEBI" id="CHEBI:37565"/>
    </ligand>
</feature>
<dbReference type="SUPFAM" id="SSF47895">
    <property type="entry name" value="Transducin (alpha subunit), insertion domain"/>
    <property type="match status" value="1"/>
</dbReference>
<dbReference type="GO" id="GO:0005834">
    <property type="term" value="C:heterotrimeric G-protein complex"/>
    <property type="evidence" value="ECO:0007669"/>
    <property type="project" value="TreeGrafter"/>
</dbReference>
<comment type="caution">
    <text evidence="7">The sequence shown here is derived from an EMBL/GenBank/DDBJ whole genome shotgun (WGS) entry which is preliminary data.</text>
</comment>
<dbReference type="GO" id="GO:0046872">
    <property type="term" value="F:metal ion binding"/>
    <property type="evidence" value="ECO:0007669"/>
    <property type="project" value="UniProtKB-KW"/>
</dbReference>
<dbReference type="Proteomes" id="UP001218188">
    <property type="component" value="Unassembled WGS sequence"/>
</dbReference>
<dbReference type="GO" id="GO:0005525">
    <property type="term" value="F:GTP binding"/>
    <property type="evidence" value="ECO:0007669"/>
    <property type="project" value="UniProtKB-KW"/>
</dbReference>